<gene>
    <name evidence="3" type="ORF">AAFF_G00357670</name>
</gene>
<feature type="compositionally biased region" description="Basic and acidic residues" evidence="1">
    <location>
        <begin position="155"/>
        <end position="186"/>
    </location>
</feature>
<protein>
    <submittedName>
        <fullName evidence="3">Uncharacterized protein</fullName>
    </submittedName>
</protein>
<evidence type="ECO:0000313" key="3">
    <source>
        <dbReference type="EMBL" id="KAJ8416479.1"/>
    </source>
</evidence>
<accession>A0AAD7T8N4</accession>
<proteinExistence type="predicted"/>
<organism evidence="3 4">
    <name type="scientific">Aldrovandia affinis</name>
    <dbReference type="NCBI Taxonomy" id="143900"/>
    <lineage>
        <taxon>Eukaryota</taxon>
        <taxon>Metazoa</taxon>
        <taxon>Chordata</taxon>
        <taxon>Craniata</taxon>
        <taxon>Vertebrata</taxon>
        <taxon>Euteleostomi</taxon>
        <taxon>Actinopterygii</taxon>
        <taxon>Neopterygii</taxon>
        <taxon>Teleostei</taxon>
        <taxon>Notacanthiformes</taxon>
        <taxon>Halosauridae</taxon>
        <taxon>Aldrovandia</taxon>
    </lineage>
</organism>
<evidence type="ECO:0000256" key="2">
    <source>
        <dbReference type="SAM" id="Phobius"/>
    </source>
</evidence>
<feature type="compositionally biased region" description="Basic and acidic residues" evidence="1">
    <location>
        <begin position="111"/>
        <end position="120"/>
    </location>
</feature>
<dbReference type="AlphaFoldDB" id="A0AAD7T8N4"/>
<evidence type="ECO:0000256" key="1">
    <source>
        <dbReference type="SAM" id="MobiDB-lite"/>
    </source>
</evidence>
<name>A0AAD7T8N4_9TELE</name>
<dbReference type="EMBL" id="JAINUG010000006">
    <property type="protein sequence ID" value="KAJ8416479.1"/>
    <property type="molecule type" value="Genomic_DNA"/>
</dbReference>
<evidence type="ECO:0000313" key="4">
    <source>
        <dbReference type="Proteomes" id="UP001221898"/>
    </source>
</evidence>
<reference evidence="3" key="1">
    <citation type="journal article" date="2023" name="Science">
        <title>Genome structures resolve the early diversification of teleost fishes.</title>
        <authorList>
            <person name="Parey E."/>
            <person name="Louis A."/>
            <person name="Montfort J."/>
            <person name="Bouchez O."/>
            <person name="Roques C."/>
            <person name="Iampietro C."/>
            <person name="Lluch J."/>
            <person name="Castinel A."/>
            <person name="Donnadieu C."/>
            <person name="Desvignes T."/>
            <person name="Floi Bucao C."/>
            <person name="Jouanno E."/>
            <person name="Wen M."/>
            <person name="Mejri S."/>
            <person name="Dirks R."/>
            <person name="Jansen H."/>
            <person name="Henkel C."/>
            <person name="Chen W.J."/>
            <person name="Zahm M."/>
            <person name="Cabau C."/>
            <person name="Klopp C."/>
            <person name="Thompson A.W."/>
            <person name="Robinson-Rechavi M."/>
            <person name="Braasch I."/>
            <person name="Lecointre G."/>
            <person name="Bobe J."/>
            <person name="Postlethwait J.H."/>
            <person name="Berthelot C."/>
            <person name="Roest Crollius H."/>
            <person name="Guiguen Y."/>
        </authorList>
    </citation>
    <scope>NUCLEOTIDE SEQUENCE</scope>
    <source>
        <strain evidence="3">NC1722</strain>
    </source>
</reference>
<keyword evidence="4" id="KW-1185">Reference proteome</keyword>
<feature type="compositionally biased region" description="Acidic residues" evidence="1">
    <location>
        <begin position="123"/>
        <end position="134"/>
    </location>
</feature>
<dbReference type="PANTHER" id="PTHR15312">
    <property type="entry name" value="PROTEIN TYROSINE PHOSPHATASE RECEPTOR TYPE C-ASSOCIATED PROTEIN"/>
    <property type="match status" value="1"/>
</dbReference>
<keyword evidence="2" id="KW-0472">Membrane</keyword>
<dbReference type="InterPro" id="IPR016553">
    <property type="entry name" value="PTPRCAP"/>
</dbReference>
<keyword evidence="2" id="KW-0812">Transmembrane</keyword>
<keyword evidence="2" id="KW-1133">Transmembrane helix</keyword>
<feature type="region of interest" description="Disordered" evidence="1">
    <location>
        <begin position="93"/>
        <end position="197"/>
    </location>
</feature>
<sequence length="230" mass="25483">MAVHLEYTKGHNEVIDNMVTASLLTDDTAVVVLFLFLTLIILALVYTYKRLNRETDGEYTLTRLINGQGGARERVQNAVSVVESRLGIQLRQRKRGDIEGGEGDEEEEDREQERVSEKNAESLAEDAQDEDSSDDYSSLEGCDLREKKRLQGGSEKSKEGNRVSVGKKDEEKVEMTREKKEEKVMEGEENCQGGGVGGGLLADLKEFSGSAIWAEEKSAGEKDGCDLTEL</sequence>
<dbReference type="PANTHER" id="PTHR15312:SF1">
    <property type="entry name" value="PROTEIN TYROSINE PHOSPHATASE RECEPTOR TYPE C-ASSOCIATED PROTEIN"/>
    <property type="match status" value="1"/>
</dbReference>
<feature type="compositionally biased region" description="Acidic residues" evidence="1">
    <location>
        <begin position="99"/>
        <end position="110"/>
    </location>
</feature>
<comment type="caution">
    <text evidence="3">The sequence shown here is derived from an EMBL/GenBank/DDBJ whole genome shotgun (WGS) entry which is preliminary data.</text>
</comment>
<dbReference type="Proteomes" id="UP001221898">
    <property type="component" value="Unassembled WGS sequence"/>
</dbReference>
<feature type="transmembrane region" description="Helical" evidence="2">
    <location>
        <begin position="28"/>
        <end position="48"/>
    </location>
</feature>